<dbReference type="InterPro" id="IPR008480">
    <property type="entry name" value="DUF761_pln"/>
</dbReference>
<sequence length="458" mass="52506">MAQLASLLRPNNRPFLQKALLFIFLALILPLFPSQAPEFVTNQTIVNKFWELIHLLFIGIVISYGLFSRRNTEMVPGKELGFEPNSPNSYVSQILPGLDNKEEEGEEEGKVQQIWNNQVDMSRPATVIDKPLFLPVRSLNPQSEESNTFETSTVLPSPIPWRSRSGRIETKDEFIAPKIKSVNLSSPRSKRLSPSPSLSLSRETSEKKKTLYKENASRPPAPPPPPPPFLGHGYQSPLSDRKAKSTMRSFKDELKDVSMRSNKPRTRILFDRTSSSSPSLVAKSVRTIRSKEAPIEPRKKAVMEPRDDDTVERVSMSSDSDEVSDSTYSELEDEEEIVGYSDKEMIEKPKFDTEKLEGKKRLHEEEVNEVDKKADEFIAKFREQIRLQRIESIKRSAGERAIRSHKKRLHEEEVNEVDKKADEFIAKFREQIRLQRIESIKRSAGERAIRSHKKVPRD</sequence>
<keyword evidence="2" id="KW-1133">Transmembrane helix</keyword>
<protein>
    <submittedName>
        <fullName evidence="3">Actin cytoskeleton-regulatory complex protein SLA1</fullName>
    </submittedName>
</protein>
<feature type="transmembrane region" description="Helical" evidence="2">
    <location>
        <begin position="49"/>
        <end position="67"/>
    </location>
</feature>
<keyword evidence="2" id="KW-0472">Membrane</keyword>
<evidence type="ECO:0000256" key="2">
    <source>
        <dbReference type="SAM" id="Phobius"/>
    </source>
</evidence>
<dbReference type="Pfam" id="PF05553">
    <property type="entry name" value="DUF761"/>
    <property type="match status" value="2"/>
</dbReference>
<organism evidence="3 4">
    <name type="scientific">Rhynchospora pubera</name>
    <dbReference type="NCBI Taxonomy" id="906938"/>
    <lineage>
        <taxon>Eukaryota</taxon>
        <taxon>Viridiplantae</taxon>
        <taxon>Streptophyta</taxon>
        <taxon>Embryophyta</taxon>
        <taxon>Tracheophyta</taxon>
        <taxon>Spermatophyta</taxon>
        <taxon>Magnoliopsida</taxon>
        <taxon>Liliopsida</taxon>
        <taxon>Poales</taxon>
        <taxon>Cyperaceae</taxon>
        <taxon>Cyperoideae</taxon>
        <taxon>Rhynchosporeae</taxon>
        <taxon>Rhynchospora</taxon>
    </lineage>
</organism>
<comment type="caution">
    <text evidence="3">The sequence shown here is derived from an EMBL/GenBank/DDBJ whole genome shotgun (WGS) entry which is preliminary data.</text>
</comment>
<feature type="compositionally biased region" description="Basic and acidic residues" evidence="1">
    <location>
        <begin position="239"/>
        <end position="258"/>
    </location>
</feature>
<feature type="compositionally biased region" description="Pro residues" evidence="1">
    <location>
        <begin position="219"/>
        <end position="229"/>
    </location>
</feature>
<feature type="compositionally biased region" description="Basic and acidic residues" evidence="1">
    <location>
        <begin position="203"/>
        <end position="216"/>
    </location>
</feature>
<feature type="compositionally biased region" description="Polar residues" evidence="1">
    <location>
        <begin position="142"/>
        <end position="155"/>
    </location>
</feature>
<evidence type="ECO:0000313" key="3">
    <source>
        <dbReference type="EMBL" id="KAJ4784576.1"/>
    </source>
</evidence>
<feature type="compositionally biased region" description="Low complexity" evidence="1">
    <location>
        <begin position="184"/>
        <end position="202"/>
    </location>
</feature>
<keyword evidence="4" id="KW-1185">Reference proteome</keyword>
<evidence type="ECO:0000313" key="4">
    <source>
        <dbReference type="Proteomes" id="UP001140206"/>
    </source>
</evidence>
<accession>A0AAV8F0D1</accession>
<dbReference type="EMBL" id="JAMFTS010000002">
    <property type="protein sequence ID" value="KAJ4784576.1"/>
    <property type="molecule type" value="Genomic_DNA"/>
</dbReference>
<keyword evidence="2" id="KW-0812">Transmembrane</keyword>
<feature type="compositionally biased region" description="Basic and acidic residues" evidence="1">
    <location>
        <begin position="289"/>
        <end position="305"/>
    </location>
</feature>
<dbReference type="Proteomes" id="UP001140206">
    <property type="component" value="Chromosome 2"/>
</dbReference>
<feature type="region of interest" description="Disordered" evidence="1">
    <location>
        <begin position="142"/>
        <end position="163"/>
    </location>
</feature>
<evidence type="ECO:0000256" key="1">
    <source>
        <dbReference type="SAM" id="MobiDB-lite"/>
    </source>
</evidence>
<feature type="compositionally biased region" description="Acidic residues" evidence="1">
    <location>
        <begin position="319"/>
        <end position="337"/>
    </location>
</feature>
<dbReference type="AlphaFoldDB" id="A0AAV8F0D1"/>
<proteinExistence type="predicted"/>
<dbReference type="PANTHER" id="PTHR34059:SF1">
    <property type="entry name" value="EXPRESSED PROTEIN"/>
    <property type="match status" value="1"/>
</dbReference>
<feature type="region of interest" description="Disordered" evidence="1">
    <location>
        <begin position="184"/>
        <end position="344"/>
    </location>
</feature>
<name>A0AAV8F0D1_9POAL</name>
<dbReference type="PANTHER" id="PTHR34059">
    <property type="entry name" value="EXPRESSED PROTEIN"/>
    <property type="match status" value="1"/>
</dbReference>
<gene>
    <name evidence="3" type="ORF">LUZ62_035822</name>
</gene>
<reference evidence="3" key="1">
    <citation type="submission" date="2022-08" db="EMBL/GenBank/DDBJ databases">
        <authorList>
            <person name="Marques A."/>
        </authorList>
    </citation>
    <scope>NUCLEOTIDE SEQUENCE</scope>
    <source>
        <strain evidence="3">RhyPub2mFocal</strain>
        <tissue evidence="3">Leaves</tissue>
    </source>
</reference>